<dbReference type="Proteomes" id="UP001623349">
    <property type="component" value="Unassembled WGS sequence"/>
</dbReference>
<keyword evidence="1" id="KW-0689">Ribosomal protein</keyword>
<protein>
    <submittedName>
        <fullName evidence="1">60S ribosomal protein L26</fullName>
    </submittedName>
</protein>
<reference evidence="1 2" key="1">
    <citation type="submission" date="2024-08" db="EMBL/GenBank/DDBJ databases">
        <title>The draft genome of Apodemus speciosus.</title>
        <authorList>
            <person name="Nabeshima K."/>
            <person name="Suzuki S."/>
            <person name="Onuma M."/>
        </authorList>
    </citation>
    <scope>NUCLEOTIDE SEQUENCE [LARGE SCALE GENOMIC DNA]</scope>
    <source>
        <strain evidence="1">IB14-021</strain>
    </source>
</reference>
<evidence type="ECO:0000313" key="2">
    <source>
        <dbReference type="Proteomes" id="UP001623349"/>
    </source>
</evidence>
<sequence>MSPPTYSERACLPRCPRNCGRSRASAPYPFARMTRSRV</sequence>
<proteinExistence type="predicted"/>
<comment type="caution">
    <text evidence="1">The sequence shown here is derived from an EMBL/GenBank/DDBJ whole genome shotgun (WGS) entry which is preliminary data.</text>
</comment>
<keyword evidence="2" id="KW-1185">Reference proteome</keyword>
<dbReference type="EMBL" id="BAAFST010000011">
    <property type="protein sequence ID" value="GAB1295909.1"/>
    <property type="molecule type" value="Genomic_DNA"/>
</dbReference>
<organism evidence="1 2">
    <name type="scientific">Apodemus speciosus</name>
    <name type="common">Large Japanese field mouse</name>
    <dbReference type="NCBI Taxonomy" id="105296"/>
    <lineage>
        <taxon>Eukaryota</taxon>
        <taxon>Metazoa</taxon>
        <taxon>Chordata</taxon>
        <taxon>Craniata</taxon>
        <taxon>Vertebrata</taxon>
        <taxon>Euteleostomi</taxon>
        <taxon>Mammalia</taxon>
        <taxon>Eutheria</taxon>
        <taxon>Euarchontoglires</taxon>
        <taxon>Glires</taxon>
        <taxon>Rodentia</taxon>
        <taxon>Myomorpha</taxon>
        <taxon>Muroidea</taxon>
        <taxon>Muridae</taxon>
        <taxon>Murinae</taxon>
        <taxon>Apodemus</taxon>
    </lineage>
</organism>
<accession>A0ABQ0F9I9</accession>
<gene>
    <name evidence="1" type="ORF">APTSU1_001114400</name>
</gene>
<dbReference type="GO" id="GO:0005840">
    <property type="term" value="C:ribosome"/>
    <property type="evidence" value="ECO:0007669"/>
    <property type="project" value="UniProtKB-KW"/>
</dbReference>
<evidence type="ECO:0000313" key="1">
    <source>
        <dbReference type="EMBL" id="GAB1295909.1"/>
    </source>
</evidence>
<name>A0ABQ0F9I9_APOSI</name>
<keyword evidence="1" id="KW-0687">Ribonucleoprotein</keyword>